<dbReference type="SMART" id="SM00014">
    <property type="entry name" value="acidPPc"/>
    <property type="match status" value="1"/>
</dbReference>
<feature type="transmembrane region" description="Helical" evidence="1">
    <location>
        <begin position="46"/>
        <end position="67"/>
    </location>
</feature>
<dbReference type="Proteomes" id="UP001322664">
    <property type="component" value="Chromosome"/>
</dbReference>
<keyword evidence="1" id="KW-1133">Transmembrane helix</keyword>
<dbReference type="PANTHER" id="PTHR14969:SF13">
    <property type="entry name" value="AT30094P"/>
    <property type="match status" value="1"/>
</dbReference>
<proteinExistence type="predicted"/>
<feature type="domain" description="Phosphatidic acid phosphatase type 2/haloperoxidase" evidence="2">
    <location>
        <begin position="76"/>
        <end position="187"/>
    </location>
</feature>
<dbReference type="SUPFAM" id="SSF48317">
    <property type="entry name" value="Acid phosphatase/Vanadium-dependent haloperoxidase"/>
    <property type="match status" value="1"/>
</dbReference>
<evidence type="ECO:0000313" key="3">
    <source>
        <dbReference type="EMBL" id="WPK13492.1"/>
    </source>
</evidence>
<organism evidence="3 4">
    <name type="scientific">Lysinibacillus louembei</name>
    <dbReference type="NCBI Taxonomy" id="1470088"/>
    <lineage>
        <taxon>Bacteria</taxon>
        <taxon>Bacillati</taxon>
        <taxon>Bacillota</taxon>
        <taxon>Bacilli</taxon>
        <taxon>Bacillales</taxon>
        <taxon>Bacillaceae</taxon>
        <taxon>Lysinibacillus</taxon>
    </lineage>
</organism>
<keyword evidence="4" id="KW-1185">Reference proteome</keyword>
<feature type="transmembrane region" description="Helical" evidence="1">
    <location>
        <begin position="168"/>
        <end position="190"/>
    </location>
</feature>
<keyword evidence="1" id="KW-0472">Membrane</keyword>
<dbReference type="InterPro" id="IPR036938">
    <property type="entry name" value="PAP2/HPO_sf"/>
</dbReference>
<dbReference type="RefSeq" id="WP_319837997.1">
    <property type="nucleotide sequence ID" value="NZ_CP137624.1"/>
</dbReference>
<dbReference type="Gene3D" id="1.20.144.10">
    <property type="entry name" value="Phosphatidic acid phosphatase type 2/haloperoxidase"/>
    <property type="match status" value="2"/>
</dbReference>
<keyword evidence="1" id="KW-0812">Transmembrane</keyword>
<evidence type="ECO:0000256" key="1">
    <source>
        <dbReference type="SAM" id="Phobius"/>
    </source>
</evidence>
<protein>
    <submittedName>
        <fullName evidence="3">Phosphatase PAP2 family protein</fullName>
    </submittedName>
</protein>
<feature type="transmembrane region" description="Helical" evidence="1">
    <location>
        <begin position="74"/>
        <end position="94"/>
    </location>
</feature>
<gene>
    <name evidence="3" type="ORF">R6U77_07385</name>
</gene>
<dbReference type="EMBL" id="CP137624">
    <property type="protein sequence ID" value="WPK13492.1"/>
    <property type="molecule type" value="Genomic_DNA"/>
</dbReference>
<reference evidence="3 4" key="1">
    <citation type="submission" date="2023-09" db="EMBL/GenBank/DDBJ databases">
        <authorList>
            <person name="Page C.A."/>
            <person name="Perez-Diaz I.M."/>
        </authorList>
    </citation>
    <scope>NUCLEOTIDE SEQUENCE [LARGE SCALE GENOMIC DNA]</scope>
    <source>
        <strain evidence="3 4">Ll15</strain>
    </source>
</reference>
<dbReference type="CDD" id="cd03392">
    <property type="entry name" value="PAP2_like_2"/>
    <property type="match status" value="1"/>
</dbReference>
<accession>A0ABZ0S1K2</accession>
<feature type="transmembrane region" description="Helical" evidence="1">
    <location>
        <begin position="114"/>
        <end position="133"/>
    </location>
</feature>
<sequence length="202" mass="23121">MKKWIYSLAVITLGLFIMLRFSYETPTFMSFDENLAKLLGGNELIIFFHYIGEPIFVVIVALILVFWQWRKGNYRAIVFVLLTIAAGNVLNQLLKKWIERPRPDIADQLLSFSFPSGHSMTGALYLLTIAYLLSEGLGRSKKALLVWLVAIILICFIGLSRIAESRHFATDVLAGWSVGYTWFVVCMMWYERGKKRAVEKIG</sequence>
<feature type="transmembrane region" description="Helical" evidence="1">
    <location>
        <begin position="145"/>
        <end position="162"/>
    </location>
</feature>
<evidence type="ECO:0000259" key="2">
    <source>
        <dbReference type="SMART" id="SM00014"/>
    </source>
</evidence>
<evidence type="ECO:0000313" key="4">
    <source>
        <dbReference type="Proteomes" id="UP001322664"/>
    </source>
</evidence>
<dbReference type="InterPro" id="IPR000326">
    <property type="entry name" value="PAP2/HPO"/>
</dbReference>
<dbReference type="Pfam" id="PF01569">
    <property type="entry name" value="PAP2"/>
    <property type="match status" value="1"/>
</dbReference>
<name>A0ABZ0S1K2_9BACI</name>
<dbReference type="PANTHER" id="PTHR14969">
    <property type="entry name" value="SPHINGOSINE-1-PHOSPHATE PHOSPHOHYDROLASE"/>
    <property type="match status" value="1"/>
</dbReference>